<sequence>MSGWAKVKVLTQQEKEDVFAVEADERRDEAEERAIRERREKRAQEKRRKDGQNERQHRCREKKRLAREQLNGGGKKRKVDLQYRETASRHEIAEASRPAREITKRIKKKLVILLAARREEESDGPPAQRKVGWGATDIVRELQGVNHDFFQHLTPSTVRGWIETVGGFNQWKPSVLARADTATFPATIKGVHAAFCAHREIVEDIIAQLTDLRVAGISWTNISVVNAKGYKGRAEITC</sequence>
<evidence type="ECO:0000256" key="1">
    <source>
        <dbReference type="SAM" id="MobiDB-lite"/>
    </source>
</evidence>
<feature type="compositionally biased region" description="Basic and acidic residues" evidence="1">
    <location>
        <begin position="18"/>
        <end position="56"/>
    </location>
</feature>
<evidence type="ECO:0000313" key="3">
    <source>
        <dbReference type="Proteomes" id="UP001362999"/>
    </source>
</evidence>
<keyword evidence="3" id="KW-1185">Reference proteome</keyword>
<comment type="caution">
    <text evidence="2">The sequence shown here is derived from an EMBL/GenBank/DDBJ whole genome shotgun (WGS) entry which is preliminary data.</text>
</comment>
<feature type="region of interest" description="Disordered" evidence="1">
    <location>
        <begin position="18"/>
        <end position="61"/>
    </location>
</feature>
<proteinExistence type="predicted"/>
<accession>A0AAV9ZNS0</accession>
<protein>
    <submittedName>
        <fullName evidence="2">Uncharacterized protein</fullName>
    </submittedName>
</protein>
<reference evidence="2 3" key="1">
    <citation type="journal article" date="2024" name="J Genomics">
        <title>Draft genome sequencing and assembly of Favolaschia claudopus CIRM-BRFM 2984 isolated from oak limbs.</title>
        <authorList>
            <person name="Navarro D."/>
            <person name="Drula E."/>
            <person name="Chaduli D."/>
            <person name="Cazenave R."/>
            <person name="Ahrendt S."/>
            <person name="Wang J."/>
            <person name="Lipzen A."/>
            <person name="Daum C."/>
            <person name="Barry K."/>
            <person name="Grigoriev I.V."/>
            <person name="Favel A."/>
            <person name="Rosso M.N."/>
            <person name="Martin F."/>
        </authorList>
    </citation>
    <scope>NUCLEOTIDE SEQUENCE [LARGE SCALE GENOMIC DNA]</scope>
    <source>
        <strain evidence="2 3">CIRM-BRFM 2984</strain>
    </source>
</reference>
<dbReference type="EMBL" id="JAWWNJ010000127">
    <property type="protein sequence ID" value="KAK6987987.1"/>
    <property type="molecule type" value="Genomic_DNA"/>
</dbReference>
<evidence type="ECO:0000313" key="2">
    <source>
        <dbReference type="EMBL" id="KAK6987987.1"/>
    </source>
</evidence>
<dbReference type="Proteomes" id="UP001362999">
    <property type="component" value="Unassembled WGS sequence"/>
</dbReference>
<dbReference type="AlphaFoldDB" id="A0AAV9ZNS0"/>
<organism evidence="2 3">
    <name type="scientific">Favolaschia claudopus</name>
    <dbReference type="NCBI Taxonomy" id="2862362"/>
    <lineage>
        <taxon>Eukaryota</taxon>
        <taxon>Fungi</taxon>
        <taxon>Dikarya</taxon>
        <taxon>Basidiomycota</taxon>
        <taxon>Agaricomycotina</taxon>
        <taxon>Agaricomycetes</taxon>
        <taxon>Agaricomycetidae</taxon>
        <taxon>Agaricales</taxon>
        <taxon>Marasmiineae</taxon>
        <taxon>Mycenaceae</taxon>
        <taxon>Favolaschia</taxon>
    </lineage>
</organism>
<gene>
    <name evidence="2" type="ORF">R3P38DRAFT_3445874</name>
</gene>
<name>A0AAV9ZNS0_9AGAR</name>